<dbReference type="EMBL" id="JAVDXZ010000001">
    <property type="protein sequence ID" value="MDR7329644.1"/>
    <property type="molecule type" value="Genomic_DNA"/>
</dbReference>
<comment type="caution">
    <text evidence="2">The sequence shown here is derived from an EMBL/GenBank/DDBJ whole genome shotgun (WGS) entry which is preliminary data.</text>
</comment>
<keyword evidence="1" id="KW-0472">Membrane</keyword>
<keyword evidence="1" id="KW-1133">Transmembrane helix</keyword>
<sequence>MTIDGNLMADAPYLLYLHGINTPDHEKAWTDTLNEALPQVGYPDLTGIRVLAPRYGSLLRGESDGEGAELPARTVPKLAKAEARQARREFKYRTAALEQLAGRHTAGKAALWATLADNVALATPYFQEARTYLNDTGVRARVLSEILEALPESGRIVIVAHSLGSVIAADLLLRLPPALHVAGLVTFGSPLASTRFDVSDLRKSLRQPPANLGWWVNFWSASDPVTSMRGVSSVFPWLLDLRVETLARPAAAHSSAAYLGSPAVAVSIGFGLFGSQSTQVVKASSAVEVAPEFHQVVALLGLRYAHLIGNKLEEDERKRYFGALRQVQATTIDLLKDQAAKQRTGLPEMVARLDVDLSDTAHPVPAPLPVPPIEADDAALLLVQLAGYNLLDPFEIDVDDDVRREAMEDLTQELNLGPRFGAGVFDSLERAGRALPGSSRRNWLKWGAIGGGVMVLGLATGGLAFAPAAGVSGAAMITSALAAFGPGGMIGGLVTAGSLVSVGAGSVAVGVMSASTTPESVEALVKSQLAVVMLREEHRLDQEPTVWLQLTEMERRLTREIQRVEEFSDPGSPYLLGLGKKLQSVRAALDYMLDHGLIPWETAPETAAEAAQSALWRRTLTRRRTRAAD</sequence>
<dbReference type="RefSeq" id="WP_290194605.1">
    <property type="nucleotide sequence ID" value="NZ_CP047654.1"/>
</dbReference>
<feature type="transmembrane region" description="Helical" evidence="1">
    <location>
        <begin position="489"/>
        <end position="511"/>
    </location>
</feature>
<name>A0ABU1ZXI2_9CORY</name>
<reference evidence="2" key="1">
    <citation type="submission" date="2023-07" db="EMBL/GenBank/DDBJ databases">
        <title>Sequencing the genomes of 1000 actinobacteria strains.</title>
        <authorList>
            <person name="Klenk H.-P."/>
        </authorList>
    </citation>
    <scope>NUCLEOTIDE SEQUENCE</scope>
    <source>
        <strain evidence="2">DSM 107476</strain>
    </source>
</reference>
<evidence type="ECO:0000313" key="3">
    <source>
        <dbReference type="Proteomes" id="UP001180840"/>
    </source>
</evidence>
<keyword evidence="1" id="KW-0812">Transmembrane</keyword>
<dbReference type="Gene3D" id="3.40.50.1820">
    <property type="entry name" value="alpha/beta hydrolase"/>
    <property type="match status" value="1"/>
</dbReference>
<proteinExistence type="predicted"/>
<keyword evidence="3" id="KW-1185">Reference proteome</keyword>
<accession>A0ABU1ZXI2</accession>
<protein>
    <submittedName>
        <fullName evidence="2">Pimeloyl-ACP methyl ester carboxylesterase</fullName>
    </submittedName>
</protein>
<feature type="transmembrane region" description="Helical" evidence="1">
    <location>
        <begin position="443"/>
        <end position="469"/>
    </location>
</feature>
<evidence type="ECO:0000313" key="2">
    <source>
        <dbReference type="EMBL" id="MDR7329644.1"/>
    </source>
</evidence>
<dbReference type="Proteomes" id="UP001180840">
    <property type="component" value="Unassembled WGS sequence"/>
</dbReference>
<dbReference type="InterPro" id="IPR029058">
    <property type="entry name" value="AB_hydrolase_fold"/>
</dbReference>
<evidence type="ECO:0000256" key="1">
    <source>
        <dbReference type="SAM" id="Phobius"/>
    </source>
</evidence>
<dbReference type="SUPFAM" id="SSF53474">
    <property type="entry name" value="alpha/beta-Hydrolases"/>
    <property type="match status" value="1"/>
</dbReference>
<gene>
    <name evidence="2" type="ORF">J2S39_001320</name>
</gene>
<organism evidence="2 3">
    <name type="scientific">Corynebacterium guangdongense</name>
    <dbReference type="NCBI Taxonomy" id="1783348"/>
    <lineage>
        <taxon>Bacteria</taxon>
        <taxon>Bacillati</taxon>
        <taxon>Actinomycetota</taxon>
        <taxon>Actinomycetes</taxon>
        <taxon>Mycobacteriales</taxon>
        <taxon>Corynebacteriaceae</taxon>
        <taxon>Corynebacterium</taxon>
    </lineage>
</organism>